<evidence type="ECO:0000313" key="1">
    <source>
        <dbReference type="EMBL" id="CAG9331327.1"/>
    </source>
</evidence>
<proteinExistence type="predicted"/>
<comment type="caution">
    <text evidence="1">The sequence shown here is derived from an EMBL/GenBank/DDBJ whole genome shotgun (WGS) entry which is preliminary data.</text>
</comment>
<keyword evidence="2" id="KW-1185">Reference proteome</keyword>
<organism evidence="1 2">
    <name type="scientific">Blepharisma stoltei</name>
    <dbReference type="NCBI Taxonomy" id="1481888"/>
    <lineage>
        <taxon>Eukaryota</taxon>
        <taxon>Sar</taxon>
        <taxon>Alveolata</taxon>
        <taxon>Ciliophora</taxon>
        <taxon>Postciliodesmatophora</taxon>
        <taxon>Heterotrichea</taxon>
        <taxon>Heterotrichida</taxon>
        <taxon>Blepharismidae</taxon>
        <taxon>Blepharisma</taxon>
    </lineage>
</organism>
<dbReference type="EMBL" id="CAJZBQ010000053">
    <property type="protein sequence ID" value="CAG9331327.1"/>
    <property type="molecule type" value="Genomic_DNA"/>
</dbReference>
<dbReference type="AlphaFoldDB" id="A0AAU9KDQ2"/>
<sequence>MRIRAIIYKVIISESPYSKVLTYSYNNCLTPIRTKIFVAHRWGLFFFYKIYRWFYSKFCFLNLKKNPNSQNLKLSKWFKLIKKFLTCQFNLIFGPCHFTAKMPFFQH</sequence>
<gene>
    <name evidence="1" type="ORF">BSTOLATCC_MIC54134</name>
</gene>
<name>A0AAU9KDQ2_9CILI</name>
<protein>
    <submittedName>
        <fullName evidence="1">Uncharacterized protein</fullName>
    </submittedName>
</protein>
<evidence type="ECO:0000313" key="2">
    <source>
        <dbReference type="Proteomes" id="UP001162131"/>
    </source>
</evidence>
<reference evidence="1" key="1">
    <citation type="submission" date="2021-09" db="EMBL/GenBank/DDBJ databases">
        <authorList>
            <consortium name="AG Swart"/>
            <person name="Singh M."/>
            <person name="Singh A."/>
            <person name="Seah K."/>
            <person name="Emmerich C."/>
        </authorList>
    </citation>
    <scope>NUCLEOTIDE SEQUENCE</scope>
    <source>
        <strain evidence="1">ATCC30299</strain>
    </source>
</reference>
<dbReference type="Proteomes" id="UP001162131">
    <property type="component" value="Unassembled WGS sequence"/>
</dbReference>
<accession>A0AAU9KDQ2</accession>